<evidence type="ECO:0000313" key="2">
    <source>
        <dbReference type="Proteomes" id="UP000183190"/>
    </source>
</evidence>
<dbReference type="Gene3D" id="3.40.50.300">
    <property type="entry name" value="P-loop containing nucleotide triphosphate hydrolases"/>
    <property type="match status" value="1"/>
</dbReference>
<gene>
    <name evidence="1" type="ORF">SAMN02910265_00539</name>
</gene>
<dbReference type="AlphaFoldDB" id="A0A1H6HZW6"/>
<dbReference type="RefSeq" id="WP_074714343.1">
    <property type="nucleotide sequence ID" value="NZ_FNWV01000001.1"/>
</dbReference>
<accession>A0A1H6HZW6</accession>
<protein>
    <submittedName>
        <fullName evidence="1">Predicted ABC-type ATPase</fullName>
    </submittedName>
</protein>
<dbReference type="PANTHER" id="PTHR39206:SF1">
    <property type="entry name" value="SLL8004 PROTEIN"/>
    <property type="match status" value="1"/>
</dbReference>
<dbReference type="OrthoDB" id="9791543at2"/>
<dbReference type="EMBL" id="FNWV01000001">
    <property type="protein sequence ID" value="SEH41709.1"/>
    <property type="molecule type" value="Genomic_DNA"/>
</dbReference>
<reference evidence="1 2" key="1">
    <citation type="submission" date="2016-10" db="EMBL/GenBank/DDBJ databases">
        <authorList>
            <person name="de Groot N.N."/>
        </authorList>
    </citation>
    <scope>NUCLEOTIDE SEQUENCE [LARGE SCALE GENOMIC DNA]</scope>
    <source>
        <strain evidence="1 2">YAD2003</strain>
    </source>
</reference>
<dbReference type="PANTHER" id="PTHR39206">
    <property type="entry name" value="SLL8004 PROTEIN"/>
    <property type="match status" value="1"/>
</dbReference>
<sequence>MKTYTIIGGVNGVGKSSFTGVLVRKTDDLGLIIDTDKLNAEFDGDRIEGGKKAIKLMEECLEKGLSFTQETTLSEVRTLKTIRRAIELDYHIKLYYIGVNSCEESLLRIANRVRKGGHDIPAEDVHRRYEKRFNDLAAVLPYCSEAEFWDNENGFVNVGEYKNGNLVIYGNEPPEWLLKLKTMLEEKEI</sequence>
<name>A0A1H6HZW6_RUMFL</name>
<proteinExistence type="predicted"/>
<organism evidence="1 2">
    <name type="scientific">Ruminococcus flavefaciens</name>
    <dbReference type="NCBI Taxonomy" id="1265"/>
    <lineage>
        <taxon>Bacteria</taxon>
        <taxon>Bacillati</taxon>
        <taxon>Bacillota</taxon>
        <taxon>Clostridia</taxon>
        <taxon>Eubacteriales</taxon>
        <taxon>Oscillospiraceae</taxon>
        <taxon>Ruminococcus</taxon>
    </lineage>
</organism>
<dbReference type="InterPro" id="IPR027417">
    <property type="entry name" value="P-loop_NTPase"/>
</dbReference>
<evidence type="ECO:0000313" key="1">
    <source>
        <dbReference type="EMBL" id="SEH41709.1"/>
    </source>
</evidence>
<dbReference type="Proteomes" id="UP000183190">
    <property type="component" value="Unassembled WGS sequence"/>
</dbReference>
<dbReference type="SUPFAM" id="SSF52540">
    <property type="entry name" value="P-loop containing nucleoside triphosphate hydrolases"/>
    <property type="match status" value="1"/>
</dbReference>